<evidence type="ECO:0000313" key="1">
    <source>
        <dbReference type="EMBL" id="KAG2198466.1"/>
    </source>
</evidence>
<name>A0A8H7QVR2_9FUNG</name>
<organism evidence="1 2">
    <name type="scientific">Mucor saturninus</name>
    <dbReference type="NCBI Taxonomy" id="64648"/>
    <lineage>
        <taxon>Eukaryota</taxon>
        <taxon>Fungi</taxon>
        <taxon>Fungi incertae sedis</taxon>
        <taxon>Mucoromycota</taxon>
        <taxon>Mucoromycotina</taxon>
        <taxon>Mucoromycetes</taxon>
        <taxon>Mucorales</taxon>
        <taxon>Mucorineae</taxon>
        <taxon>Mucoraceae</taxon>
        <taxon>Mucor</taxon>
    </lineage>
</organism>
<dbReference type="AlphaFoldDB" id="A0A8H7QVR2"/>
<gene>
    <name evidence="1" type="ORF">INT47_004453</name>
</gene>
<accession>A0A8H7QVR2</accession>
<sequence length="86" mass="9706">MPVINTTHDELHPSVLRTDKYPITAGYIGARTTGAAPIQPVRPRRPKQPRLFALFPNLGLKWRFIKVHGENLSILSPDTPLPKEEK</sequence>
<reference evidence="1" key="1">
    <citation type="submission" date="2020-12" db="EMBL/GenBank/DDBJ databases">
        <title>Metabolic potential, ecology and presence of endohyphal bacteria is reflected in genomic diversity of Mucoromycotina.</title>
        <authorList>
            <person name="Muszewska A."/>
            <person name="Okrasinska A."/>
            <person name="Steczkiewicz K."/>
            <person name="Drgas O."/>
            <person name="Orlowska M."/>
            <person name="Perlinska-Lenart U."/>
            <person name="Aleksandrzak-Piekarczyk T."/>
            <person name="Szatraj K."/>
            <person name="Zielenkiewicz U."/>
            <person name="Pilsyk S."/>
            <person name="Malc E."/>
            <person name="Mieczkowski P."/>
            <person name="Kruszewska J.S."/>
            <person name="Biernat P."/>
            <person name="Pawlowska J."/>
        </authorList>
    </citation>
    <scope>NUCLEOTIDE SEQUENCE</scope>
    <source>
        <strain evidence="1">WA0000017839</strain>
    </source>
</reference>
<proteinExistence type="predicted"/>
<dbReference type="Proteomes" id="UP000603453">
    <property type="component" value="Unassembled WGS sequence"/>
</dbReference>
<keyword evidence="2" id="KW-1185">Reference proteome</keyword>
<comment type="caution">
    <text evidence="1">The sequence shown here is derived from an EMBL/GenBank/DDBJ whole genome shotgun (WGS) entry which is preliminary data.</text>
</comment>
<protein>
    <submittedName>
        <fullName evidence="1">Uncharacterized protein</fullName>
    </submittedName>
</protein>
<dbReference type="EMBL" id="JAEPRD010000110">
    <property type="protein sequence ID" value="KAG2198466.1"/>
    <property type="molecule type" value="Genomic_DNA"/>
</dbReference>
<evidence type="ECO:0000313" key="2">
    <source>
        <dbReference type="Proteomes" id="UP000603453"/>
    </source>
</evidence>